<protein>
    <submittedName>
        <fullName evidence="1">Uncharacterized protein</fullName>
    </submittedName>
</protein>
<proteinExistence type="predicted"/>
<organism evidence="1 2">
    <name type="scientific">Catharanthus roseus</name>
    <name type="common">Madagascar periwinkle</name>
    <name type="synonym">Vinca rosea</name>
    <dbReference type="NCBI Taxonomy" id="4058"/>
    <lineage>
        <taxon>Eukaryota</taxon>
        <taxon>Viridiplantae</taxon>
        <taxon>Streptophyta</taxon>
        <taxon>Embryophyta</taxon>
        <taxon>Tracheophyta</taxon>
        <taxon>Spermatophyta</taxon>
        <taxon>Magnoliopsida</taxon>
        <taxon>eudicotyledons</taxon>
        <taxon>Gunneridae</taxon>
        <taxon>Pentapetalae</taxon>
        <taxon>asterids</taxon>
        <taxon>lamiids</taxon>
        <taxon>Gentianales</taxon>
        <taxon>Apocynaceae</taxon>
        <taxon>Rauvolfioideae</taxon>
        <taxon>Vinceae</taxon>
        <taxon>Catharanthinae</taxon>
        <taxon>Catharanthus</taxon>
    </lineage>
</organism>
<sequence>MGKDCHSKVKKWKATIRNLGRGSYNDEILCDVAPMQTRDLLSGHPWQYDRKAIHDVKVIEEFKDVFLEEMPSGLPPLRGIEHQIDLVLGELLPNRPTHRSPPKEAKELRKQVEELLSKGYVRENLSPCVVPILLVPKKDGT</sequence>
<evidence type="ECO:0000313" key="1">
    <source>
        <dbReference type="EMBL" id="KAI5648601.1"/>
    </source>
</evidence>
<dbReference type="EMBL" id="CM044708">
    <property type="protein sequence ID" value="KAI5648601.1"/>
    <property type="molecule type" value="Genomic_DNA"/>
</dbReference>
<keyword evidence="2" id="KW-1185">Reference proteome</keyword>
<dbReference type="Proteomes" id="UP001060085">
    <property type="component" value="Linkage Group LG08"/>
</dbReference>
<accession>A0ACB9ZMV3</accession>
<reference evidence="2" key="1">
    <citation type="journal article" date="2023" name="Nat. Plants">
        <title>Single-cell RNA sequencing provides a high-resolution roadmap for understanding the multicellular compartmentation of specialized metabolism.</title>
        <authorList>
            <person name="Sun S."/>
            <person name="Shen X."/>
            <person name="Li Y."/>
            <person name="Li Y."/>
            <person name="Wang S."/>
            <person name="Li R."/>
            <person name="Zhang H."/>
            <person name="Shen G."/>
            <person name="Guo B."/>
            <person name="Wei J."/>
            <person name="Xu J."/>
            <person name="St-Pierre B."/>
            <person name="Chen S."/>
            <person name="Sun C."/>
        </authorList>
    </citation>
    <scope>NUCLEOTIDE SEQUENCE [LARGE SCALE GENOMIC DNA]</scope>
</reference>
<gene>
    <name evidence="1" type="ORF">M9H77_34606</name>
</gene>
<name>A0ACB9ZMV3_CATRO</name>
<comment type="caution">
    <text evidence="1">The sequence shown here is derived from an EMBL/GenBank/DDBJ whole genome shotgun (WGS) entry which is preliminary data.</text>
</comment>
<evidence type="ECO:0000313" key="2">
    <source>
        <dbReference type="Proteomes" id="UP001060085"/>
    </source>
</evidence>